<reference evidence="2" key="1">
    <citation type="journal article" date="2015" name="Genome Announc.">
        <title>Draft genome sequence of the fungus Penicillium brasilianum MG11.</title>
        <authorList>
            <person name="Horn F."/>
            <person name="Linde J."/>
            <person name="Mattern D.J."/>
            <person name="Walther G."/>
            <person name="Guthke R."/>
            <person name="Brakhage A.A."/>
            <person name="Valiante V."/>
        </authorList>
    </citation>
    <scope>NUCLEOTIDE SEQUENCE [LARGE SCALE GENOMIC DNA]</scope>
    <source>
        <strain evidence="2">MG11</strain>
    </source>
</reference>
<dbReference type="Proteomes" id="UP000042958">
    <property type="component" value="Unassembled WGS sequence"/>
</dbReference>
<protein>
    <submittedName>
        <fullName evidence="1">Uncharacterized protein</fullName>
    </submittedName>
</protein>
<keyword evidence="2" id="KW-1185">Reference proteome</keyword>
<organism evidence="1 2">
    <name type="scientific">Penicillium brasilianum</name>
    <dbReference type="NCBI Taxonomy" id="104259"/>
    <lineage>
        <taxon>Eukaryota</taxon>
        <taxon>Fungi</taxon>
        <taxon>Dikarya</taxon>
        <taxon>Ascomycota</taxon>
        <taxon>Pezizomycotina</taxon>
        <taxon>Eurotiomycetes</taxon>
        <taxon>Eurotiomycetidae</taxon>
        <taxon>Eurotiales</taxon>
        <taxon>Aspergillaceae</taxon>
        <taxon>Penicillium</taxon>
    </lineage>
</organism>
<evidence type="ECO:0000313" key="2">
    <source>
        <dbReference type="Proteomes" id="UP000042958"/>
    </source>
</evidence>
<gene>
    <name evidence="1" type="ORF">PMG11_03774</name>
</gene>
<sequence>MADQRFEEIVQSMSLVPTEMAHAIIDDLRVLDVLKMLVYDDARVTAAISSHPGCRALFGAAPNTFRERKDLIQKYWKLAGRIGVNLNTCWYKSVIALNVSSVESEPFDSISNDLHARLWKYTKSQAEVIDLNRFAVGSKRISDVKSTAPFAQLEEYCTAVHAAKVRFFEQASSQLRRACALLEKNPDLLKRTLDPEQIRRPNIIHLTSRMNFIADNISKSDMQKLVHTEHYRYIFYPLTPFDSSLAELLRMMEEFQITTGGVLLLNEGGSSIHGQQHSPEINRLVRVVIDGMAHYHTFWPKDPDRFKHCQVTNEDGDALRTGNTPWSEQPNLILDQPPEGPFFTPHKSGTNKQWFRPLEYAGREPFDAKEEEWVTSFVELYRYLETLGNKPNTVG</sequence>
<dbReference type="EMBL" id="CDHK01000003">
    <property type="protein sequence ID" value="CEO59086.1"/>
    <property type="molecule type" value="Genomic_DNA"/>
</dbReference>
<evidence type="ECO:0000313" key="1">
    <source>
        <dbReference type="EMBL" id="CEO59086.1"/>
    </source>
</evidence>
<accession>A0A0F7VEC8</accession>
<dbReference type="OrthoDB" id="3478523at2759"/>
<name>A0A0F7VEC8_PENBI</name>
<dbReference type="AlphaFoldDB" id="A0A0F7VEC8"/>
<proteinExistence type="predicted"/>